<accession>A0A4Q1HG94</accession>
<feature type="compositionally biased region" description="Polar residues" evidence="1">
    <location>
        <begin position="69"/>
        <end position="80"/>
    </location>
</feature>
<gene>
    <name evidence="2" type="ORF">C7R54_22040</name>
</gene>
<sequence length="119" mass="13198">MLTLLCLPAWGYAQGYGAFNNDTIYGTLKKDQRDSFDKAVAQVLNDARNDQVLDWNSATAGGKNPVSGKISTNGSRQQNGMPCRNLHAGLSRGSAHENWSFWFCQRSDGQWKAISQTRQ</sequence>
<comment type="caution">
    <text evidence="2">The sequence shown here is derived from an EMBL/GenBank/DDBJ whole genome shotgun (WGS) entry which is preliminary data.</text>
</comment>
<proteinExistence type="predicted"/>
<feature type="region of interest" description="Disordered" evidence="1">
    <location>
        <begin position="56"/>
        <end position="81"/>
    </location>
</feature>
<dbReference type="EMBL" id="PYAL01000007">
    <property type="protein sequence ID" value="RXN85184.1"/>
    <property type="molecule type" value="Genomic_DNA"/>
</dbReference>
<evidence type="ECO:0000256" key="1">
    <source>
        <dbReference type="SAM" id="MobiDB-lite"/>
    </source>
</evidence>
<dbReference type="Proteomes" id="UP000290849">
    <property type="component" value="Unassembled WGS sequence"/>
</dbReference>
<evidence type="ECO:0000313" key="2">
    <source>
        <dbReference type="EMBL" id="RXN85184.1"/>
    </source>
</evidence>
<evidence type="ECO:0008006" key="4">
    <source>
        <dbReference type="Google" id="ProtNLM"/>
    </source>
</evidence>
<name>A0A4Q1HG94_9BURK</name>
<organism evidence="2 3">
    <name type="scientific">Achromobacter aloeverae</name>
    <dbReference type="NCBI Taxonomy" id="1750518"/>
    <lineage>
        <taxon>Bacteria</taxon>
        <taxon>Pseudomonadati</taxon>
        <taxon>Pseudomonadota</taxon>
        <taxon>Betaproteobacteria</taxon>
        <taxon>Burkholderiales</taxon>
        <taxon>Alcaligenaceae</taxon>
        <taxon>Achromobacter</taxon>
    </lineage>
</organism>
<reference evidence="2 3" key="1">
    <citation type="journal article" date="2017" name="Int. J. Syst. Evol. Microbiol.">
        <title>Achromobacter aloeverae sp. nov., isolated from the root of Aloe vera (L.) Burm.f.</title>
        <authorList>
            <person name="Kuncharoen N."/>
            <person name="Muramatsu Y."/>
            <person name="Shibata C."/>
            <person name="Kamakura Y."/>
            <person name="Nakagawa Y."/>
            <person name="Tanasupawat S."/>
        </authorList>
    </citation>
    <scope>NUCLEOTIDE SEQUENCE [LARGE SCALE GENOMIC DNA]</scope>
    <source>
        <strain evidence="2 3">AVA-1</strain>
    </source>
</reference>
<protein>
    <recommendedName>
        <fullName evidence="4">Surface antigen domain-containing protein</fullName>
    </recommendedName>
</protein>
<evidence type="ECO:0000313" key="3">
    <source>
        <dbReference type="Proteomes" id="UP000290849"/>
    </source>
</evidence>
<dbReference type="AlphaFoldDB" id="A0A4Q1HG94"/>
<keyword evidence="3" id="KW-1185">Reference proteome</keyword>